<evidence type="ECO:0000256" key="3">
    <source>
        <dbReference type="ARBA" id="ARBA00022553"/>
    </source>
</evidence>
<organism evidence="7 8">
    <name type="scientific">Legionella parisiensis</name>
    <dbReference type="NCBI Taxonomy" id="45071"/>
    <lineage>
        <taxon>Bacteria</taxon>
        <taxon>Pseudomonadati</taxon>
        <taxon>Pseudomonadota</taxon>
        <taxon>Gammaproteobacteria</taxon>
        <taxon>Legionellales</taxon>
        <taxon>Legionellaceae</taxon>
        <taxon>Legionella</taxon>
    </lineage>
</organism>
<dbReference type="SUPFAM" id="SSF47384">
    <property type="entry name" value="Homodimeric domain of signal transducing histidine kinase"/>
    <property type="match status" value="1"/>
</dbReference>
<proteinExistence type="predicted"/>
<gene>
    <name evidence="7" type="primary">phoR</name>
    <name evidence="7" type="ORF">lpari_03671</name>
</gene>
<evidence type="ECO:0000259" key="6">
    <source>
        <dbReference type="PROSITE" id="PS50109"/>
    </source>
</evidence>
<dbReference type="InterPro" id="IPR003594">
    <property type="entry name" value="HATPase_dom"/>
</dbReference>
<dbReference type="RefSeq" id="WP_133133977.1">
    <property type="nucleotide sequence ID" value="NZ_CAAAIE010000013.1"/>
</dbReference>
<comment type="catalytic activity">
    <reaction evidence="1">
        <text>ATP + protein L-histidine = ADP + protein N-phospho-L-histidine.</text>
        <dbReference type="EC" id="2.7.13.3"/>
    </reaction>
</comment>
<sequence length="403" mass="45541">MDRHKKMMVFLQKDSPEIKQIFLGIIDTAIAISEADFGHIQLINLATQELKIVAQCGLPQYWLDYWENVSKRQSSCAKTLEYGKRIIVEDICQSPFFEGKDLEIQLKAGIMAEQSTPLINREGKIIGVFTTHYKRPFNPDVRILHLLDLLARQIADCIEQIELQQKLKKQGEELKRAVLIREEVISMISHELKTPLTGLKIATQLGQKIMGQGKLTESKLSKLFNTWLEELGTFENLIGTMLDVTIISQGRLIFNCQELDLNDVIMKIAERFYNQVSYQGMSLIGYWDPYRIEQIVTNLVANGIKSGKEKPIEVELFATDAENFKLVVKDYGSGIAPEDKERIFNKFERINNTDAVSGTGLGLYIVKQIVTAQGGKIDLESEIGAGSTFTITLPLHASLENNK</sequence>
<reference evidence="7 8" key="1">
    <citation type="submission" date="2016-02" db="EMBL/GenBank/DDBJ databases">
        <title>Secondary metabolites in Legionella.</title>
        <authorList>
            <person name="Tobias N.J."/>
            <person name="Bode H.B."/>
        </authorList>
    </citation>
    <scope>NUCLEOTIDE SEQUENCE [LARGE SCALE GENOMIC DNA]</scope>
    <source>
        <strain evidence="7 8">DSM 19216</strain>
    </source>
</reference>
<dbReference type="GO" id="GO:0009927">
    <property type="term" value="F:histidine phosphotransfer kinase activity"/>
    <property type="evidence" value="ECO:0007669"/>
    <property type="project" value="TreeGrafter"/>
</dbReference>
<evidence type="ECO:0000256" key="1">
    <source>
        <dbReference type="ARBA" id="ARBA00000085"/>
    </source>
</evidence>
<dbReference type="SMART" id="SM00387">
    <property type="entry name" value="HATPase_c"/>
    <property type="match status" value="1"/>
</dbReference>
<dbReference type="SMART" id="SM00388">
    <property type="entry name" value="HisKA"/>
    <property type="match status" value="1"/>
</dbReference>
<dbReference type="InterPro" id="IPR003018">
    <property type="entry name" value="GAF"/>
</dbReference>
<evidence type="ECO:0000256" key="5">
    <source>
        <dbReference type="ARBA" id="ARBA00022777"/>
    </source>
</evidence>
<dbReference type="PATRIC" id="fig|45071.6.peg.2072"/>
<keyword evidence="5" id="KW-0418">Kinase</keyword>
<dbReference type="Pfam" id="PF00512">
    <property type="entry name" value="HisKA"/>
    <property type="match status" value="1"/>
</dbReference>
<dbReference type="SUPFAM" id="SSF55874">
    <property type="entry name" value="ATPase domain of HSP90 chaperone/DNA topoisomerase II/histidine kinase"/>
    <property type="match status" value="1"/>
</dbReference>
<evidence type="ECO:0000256" key="4">
    <source>
        <dbReference type="ARBA" id="ARBA00022679"/>
    </source>
</evidence>
<accession>A0A1E5JLA9</accession>
<dbReference type="InterPro" id="IPR005467">
    <property type="entry name" value="His_kinase_dom"/>
</dbReference>
<dbReference type="SUPFAM" id="SSF55781">
    <property type="entry name" value="GAF domain-like"/>
    <property type="match status" value="1"/>
</dbReference>
<dbReference type="InterPro" id="IPR029016">
    <property type="entry name" value="GAF-like_dom_sf"/>
</dbReference>
<dbReference type="Gene3D" id="3.30.565.10">
    <property type="entry name" value="Histidine kinase-like ATPase, C-terminal domain"/>
    <property type="match status" value="1"/>
</dbReference>
<dbReference type="InterPro" id="IPR003661">
    <property type="entry name" value="HisK_dim/P_dom"/>
</dbReference>
<name>A0A1E5JLA9_9GAMM</name>
<evidence type="ECO:0000313" key="7">
    <source>
        <dbReference type="EMBL" id="OEH45337.1"/>
    </source>
</evidence>
<dbReference type="Gene3D" id="1.10.287.130">
    <property type="match status" value="1"/>
</dbReference>
<dbReference type="InterPro" id="IPR036097">
    <property type="entry name" value="HisK_dim/P_sf"/>
</dbReference>
<comment type="caution">
    <text evidence="7">The sequence shown here is derived from an EMBL/GenBank/DDBJ whole genome shotgun (WGS) entry which is preliminary data.</text>
</comment>
<dbReference type="InterPro" id="IPR036890">
    <property type="entry name" value="HATPase_C_sf"/>
</dbReference>
<dbReference type="STRING" id="45071.Lpar_1930"/>
<keyword evidence="4" id="KW-0808">Transferase</keyword>
<dbReference type="OrthoDB" id="8573961at2"/>
<dbReference type="EC" id="2.7.13.3" evidence="2"/>
<dbReference type="Proteomes" id="UP000095229">
    <property type="component" value="Unassembled WGS sequence"/>
</dbReference>
<dbReference type="Pfam" id="PF13185">
    <property type="entry name" value="GAF_2"/>
    <property type="match status" value="1"/>
</dbReference>
<dbReference type="GO" id="GO:0000155">
    <property type="term" value="F:phosphorelay sensor kinase activity"/>
    <property type="evidence" value="ECO:0007669"/>
    <property type="project" value="InterPro"/>
</dbReference>
<dbReference type="EMBL" id="LSOG01000099">
    <property type="protein sequence ID" value="OEH45337.1"/>
    <property type="molecule type" value="Genomic_DNA"/>
</dbReference>
<dbReference type="GO" id="GO:0005886">
    <property type="term" value="C:plasma membrane"/>
    <property type="evidence" value="ECO:0007669"/>
    <property type="project" value="TreeGrafter"/>
</dbReference>
<dbReference type="AlphaFoldDB" id="A0A1E5JLA9"/>
<dbReference type="PANTHER" id="PTHR43047:SF72">
    <property type="entry name" value="OSMOSENSING HISTIDINE PROTEIN KINASE SLN1"/>
    <property type="match status" value="1"/>
</dbReference>
<keyword evidence="3" id="KW-0597">Phosphoprotein</keyword>
<dbReference type="PANTHER" id="PTHR43047">
    <property type="entry name" value="TWO-COMPONENT HISTIDINE PROTEIN KINASE"/>
    <property type="match status" value="1"/>
</dbReference>
<evidence type="ECO:0000256" key="2">
    <source>
        <dbReference type="ARBA" id="ARBA00012438"/>
    </source>
</evidence>
<dbReference type="Pfam" id="PF02518">
    <property type="entry name" value="HATPase_c"/>
    <property type="match status" value="1"/>
</dbReference>
<dbReference type="Gene3D" id="3.30.450.40">
    <property type="match status" value="1"/>
</dbReference>
<dbReference type="PROSITE" id="PS50109">
    <property type="entry name" value="HIS_KIN"/>
    <property type="match status" value="1"/>
</dbReference>
<evidence type="ECO:0000313" key="8">
    <source>
        <dbReference type="Proteomes" id="UP000095229"/>
    </source>
</evidence>
<feature type="domain" description="Histidine kinase" evidence="6">
    <location>
        <begin position="187"/>
        <end position="397"/>
    </location>
</feature>
<dbReference type="CDD" id="cd00082">
    <property type="entry name" value="HisKA"/>
    <property type="match status" value="1"/>
</dbReference>
<dbReference type="PRINTS" id="PR00344">
    <property type="entry name" value="BCTRLSENSOR"/>
</dbReference>
<dbReference type="InterPro" id="IPR004358">
    <property type="entry name" value="Sig_transdc_His_kin-like_C"/>
</dbReference>
<keyword evidence="8" id="KW-1185">Reference proteome</keyword>
<protein>
    <recommendedName>
        <fullName evidence="2">histidine kinase</fullName>
        <ecNumber evidence="2">2.7.13.3</ecNumber>
    </recommendedName>
</protein>